<dbReference type="SUPFAM" id="SSF51445">
    <property type="entry name" value="(Trans)glycosidases"/>
    <property type="match status" value="1"/>
</dbReference>
<protein>
    <recommendedName>
        <fullName evidence="1">Glycoside hydrolase 123 catalytic domain-containing protein</fullName>
    </recommendedName>
</protein>
<dbReference type="RefSeq" id="WP_089530775.1">
    <property type="nucleotide sequence ID" value="NZ_CP022437.1"/>
</dbReference>
<dbReference type="AlphaFoldDB" id="A0A221M997"/>
<reference evidence="2 3" key="1">
    <citation type="journal article" date="2003" name="Int. J. Syst. Evol. Microbiol.">
        <title>Virgibacillus carmonensis sp. nov., Virgibacillus necropolis sp. nov. and Virgibacillus picturae sp. nov., three novel species isolated from deteriorated mural paintings, transfer of the species of the genus salibacillus to Virgibacillus, as Virgibacillus marismortui comb. nov. and Virgibacillus salexigens comb. nov., and emended description of the genus Virgibacillus.</title>
        <authorList>
            <person name="Heyrman J."/>
            <person name="Logan N.A."/>
            <person name="Busse H.J."/>
            <person name="Balcaen A."/>
            <person name="Lebbe L."/>
            <person name="Rodriguez-Diaz M."/>
            <person name="Swings J."/>
            <person name="De Vos P."/>
        </authorList>
    </citation>
    <scope>NUCLEOTIDE SEQUENCE [LARGE SCALE GENOMIC DNA]</scope>
    <source>
        <strain evidence="2 3">LMG 19488</strain>
    </source>
</reference>
<sequence length="548" mass="63570">MGRMPEFETRCLSSLVKVFPDEELKDKTFNHASALLNETYSFQVAYRKNGDSPKKIKVRMEGALQNVATIRSVGLVPSEFPCYLDHDDYVLRTTPGLYPDPLYPLDHNEVPVPKNQWRSVWVTVNLNEKIQAGLQQIKLVFETAAGEQIGEETFELEIIPASLPEQRLICTQWFHADCLATHYDVDVFSEEHWNLIEQYVQTATVHGMNMLLTPLFTPPLDTDVGQERPTVQLVEVEKTGAKYQFNFDKLTRWIDLCLNNGIKYVEFSHLFTQWGAEHAPKIMANENGKLKKIFGWETDASGREYKDFLSQLFPELIAYIKHHKLEEQVYFHVSDEPNINNLESYKKASELIHDYLSDFPVIDALSDYQFYGQGLVKNPIPANDHMEPFLENKVPNLWTYYCCAQYKKVSNRFFNFPSARNRISGIQLYKYNIAGFLHWGYNFWYSRLSRKKINPFQNTDADGGFPSGDSFLVYPGEDGPIESIRMEVFYDALQDLRALQLLEKLTGRDRVLEIIEEQIPITFTDYPHGSEWLLTMREKINQKISEVN</sequence>
<feature type="domain" description="Glycoside hydrolase 123 catalytic" evidence="1">
    <location>
        <begin position="173"/>
        <end position="502"/>
    </location>
</feature>
<evidence type="ECO:0000313" key="3">
    <source>
        <dbReference type="Proteomes" id="UP000204391"/>
    </source>
</evidence>
<evidence type="ECO:0000313" key="2">
    <source>
        <dbReference type="EMBL" id="ASN04205.1"/>
    </source>
</evidence>
<keyword evidence="3" id="KW-1185">Reference proteome</keyword>
<name>A0A221M997_9BACI</name>
<dbReference type="KEGG" id="vne:CFK40_03870"/>
<dbReference type="InterPro" id="IPR025150">
    <property type="entry name" value="GH123_cat"/>
</dbReference>
<dbReference type="EMBL" id="CP022437">
    <property type="protein sequence ID" value="ASN04205.1"/>
    <property type="molecule type" value="Genomic_DNA"/>
</dbReference>
<dbReference type="InterPro" id="IPR017853">
    <property type="entry name" value="GH"/>
</dbReference>
<dbReference type="OrthoDB" id="197680at2"/>
<evidence type="ECO:0000259" key="1">
    <source>
        <dbReference type="Pfam" id="PF13320"/>
    </source>
</evidence>
<organism evidence="2 3">
    <name type="scientific">Virgibacillus necropolis</name>
    <dbReference type="NCBI Taxonomy" id="163877"/>
    <lineage>
        <taxon>Bacteria</taxon>
        <taxon>Bacillati</taxon>
        <taxon>Bacillota</taxon>
        <taxon>Bacilli</taxon>
        <taxon>Bacillales</taxon>
        <taxon>Bacillaceae</taxon>
        <taxon>Virgibacillus</taxon>
    </lineage>
</organism>
<proteinExistence type="predicted"/>
<accession>A0A221M997</accession>
<dbReference type="Proteomes" id="UP000204391">
    <property type="component" value="Chromosome"/>
</dbReference>
<dbReference type="Pfam" id="PF13320">
    <property type="entry name" value="GH123_cat"/>
    <property type="match status" value="1"/>
</dbReference>
<gene>
    <name evidence="2" type="ORF">CFK40_03870</name>
</gene>